<evidence type="ECO:0000313" key="2">
    <source>
        <dbReference type="Proteomes" id="UP000823775"/>
    </source>
</evidence>
<keyword evidence="2" id="KW-1185">Reference proteome</keyword>
<sequence>ARVELQEDLEKAKKKRPSPDKLFICMRKGVKKILNTLALSSKIPQVSKEDAPQYSFLSRFEDEDLDNGSDEISS</sequence>
<feature type="non-terminal residue" evidence="1">
    <location>
        <position position="1"/>
    </location>
</feature>
<dbReference type="Proteomes" id="UP000823775">
    <property type="component" value="Unassembled WGS sequence"/>
</dbReference>
<gene>
    <name evidence="1" type="ORF">HAX54_027512</name>
</gene>
<dbReference type="EMBL" id="JACEIK010000334">
    <property type="protein sequence ID" value="MCD7455253.1"/>
    <property type="molecule type" value="Genomic_DNA"/>
</dbReference>
<reference evidence="1 2" key="1">
    <citation type="journal article" date="2021" name="BMC Genomics">
        <title>Datura genome reveals duplications of psychoactive alkaloid biosynthetic genes and high mutation rate following tissue culture.</title>
        <authorList>
            <person name="Rajewski A."/>
            <person name="Carter-House D."/>
            <person name="Stajich J."/>
            <person name="Litt A."/>
        </authorList>
    </citation>
    <scope>NUCLEOTIDE SEQUENCE [LARGE SCALE GENOMIC DNA]</scope>
    <source>
        <strain evidence="1">AR-01</strain>
    </source>
</reference>
<evidence type="ECO:0000313" key="1">
    <source>
        <dbReference type="EMBL" id="MCD7455253.1"/>
    </source>
</evidence>
<proteinExistence type="predicted"/>
<name>A0ABS8S8W4_DATST</name>
<accession>A0ABS8S8W4</accession>
<comment type="caution">
    <text evidence="1">The sequence shown here is derived from an EMBL/GenBank/DDBJ whole genome shotgun (WGS) entry which is preliminary data.</text>
</comment>
<organism evidence="1 2">
    <name type="scientific">Datura stramonium</name>
    <name type="common">Jimsonweed</name>
    <name type="synonym">Common thornapple</name>
    <dbReference type="NCBI Taxonomy" id="4076"/>
    <lineage>
        <taxon>Eukaryota</taxon>
        <taxon>Viridiplantae</taxon>
        <taxon>Streptophyta</taxon>
        <taxon>Embryophyta</taxon>
        <taxon>Tracheophyta</taxon>
        <taxon>Spermatophyta</taxon>
        <taxon>Magnoliopsida</taxon>
        <taxon>eudicotyledons</taxon>
        <taxon>Gunneridae</taxon>
        <taxon>Pentapetalae</taxon>
        <taxon>asterids</taxon>
        <taxon>lamiids</taxon>
        <taxon>Solanales</taxon>
        <taxon>Solanaceae</taxon>
        <taxon>Solanoideae</taxon>
        <taxon>Datureae</taxon>
        <taxon>Datura</taxon>
    </lineage>
</organism>
<protein>
    <submittedName>
        <fullName evidence="1">Uncharacterized protein</fullName>
    </submittedName>
</protein>